<dbReference type="Proteomes" id="UP000282311">
    <property type="component" value="Unassembled WGS sequence"/>
</dbReference>
<protein>
    <submittedName>
        <fullName evidence="3">Methenyltetrahydrofolate cyclohydrolase</fullName>
    </submittedName>
</protein>
<evidence type="ECO:0000256" key="1">
    <source>
        <dbReference type="SAM" id="Coils"/>
    </source>
</evidence>
<name>A0A3B0CGA2_9BACL</name>
<dbReference type="Pfam" id="PF04961">
    <property type="entry name" value="FTCD_C"/>
    <property type="match status" value="1"/>
</dbReference>
<gene>
    <name evidence="3" type="ORF">D7M11_10150</name>
</gene>
<feature type="domain" description="Cyclodeaminase/cyclohydrolase" evidence="2">
    <location>
        <begin position="10"/>
        <end position="189"/>
    </location>
</feature>
<reference evidence="3 4" key="1">
    <citation type="journal article" date="2007" name="Int. J. Syst. Evol. Microbiol.">
        <title>Paenibacillus ginsengarvi sp. nov., isolated from soil from ginseng cultivation.</title>
        <authorList>
            <person name="Yoon M.H."/>
            <person name="Ten L.N."/>
            <person name="Im W.T."/>
        </authorList>
    </citation>
    <scope>NUCLEOTIDE SEQUENCE [LARGE SCALE GENOMIC DNA]</scope>
    <source>
        <strain evidence="3 4">KCTC 13059</strain>
    </source>
</reference>
<organism evidence="3 4">
    <name type="scientific">Paenibacillus ginsengarvi</name>
    <dbReference type="NCBI Taxonomy" id="400777"/>
    <lineage>
        <taxon>Bacteria</taxon>
        <taxon>Bacillati</taxon>
        <taxon>Bacillota</taxon>
        <taxon>Bacilli</taxon>
        <taxon>Bacillales</taxon>
        <taxon>Paenibacillaceae</taxon>
        <taxon>Paenibacillus</taxon>
    </lineage>
</organism>
<dbReference type="InterPro" id="IPR007044">
    <property type="entry name" value="Cyclodeamin/CycHdrlase"/>
</dbReference>
<evidence type="ECO:0000313" key="4">
    <source>
        <dbReference type="Proteomes" id="UP000282311"/>
    </source>
</evidence>
<evidence type="ECO:0000259" key="2">
    <source>
        <dbReference type="Pfam" id="PF04961"/>
    </source>
</evidence>
<keyword evidence="1" id="KW-0175">Coiled coil</keyword>
<sequence>MTQQLMFDRTIRSFLEEAGAATPTPGGGSVAALVGALAASMVSMAARFTQGAKFAEAEAAMKEAAERLQGWTHDCERLLEADIASFDRFMTALKLPKASEEEKRGRAKALHEATLQAIDVPLGLMQLCRDALTMTADIAASANPNVISDLGIGALLFEAAARSSYLTVEINLASLKDEQAAKALDERATELLRSCETLKEQALRDVRATIWERK</sequence>
<dbReference type="InterPro" id="IPR036178">
    <property type="entry name" value="Formintransfe-cycloase-like_sf"/>
</dbReference>
<dbReference type="SUPFAM" id="SSF101262">
    <property type="entry name" value="Methenyltetrahydrofolate cyclohydrolase-like"/>
    <property type="match status" value="1"/>
</dbReference>
<comment type="caution">
    <text evidence="3">The sequence shown here is derived from an EMBL/GenBank/DDBJ whole genome shotgun (WGS) entry which is preliminary data.</text>
</comment>
<accession>A0A3B0CGA2</accession>
<dbReference type="Gene3D" id="1.20.120.680">
    <property type="entry name" value="Formiminotetrahydrofolate cyclodeaminase monomer, up-and-down helical bundle"/>
    <property type="match status" value="1"/>
</dbReference>
<keyword evidence="4" id="KW-1185">Reference proteome</keyword>
<evidence type="ECO:0000313" key="3">
    <source>
        <dbReference type="EMBL" id="RKN84885.1"/>
    </source>
</evidence>
<keyword evidence="3" id="KW-0378">Hydrolase</keyword>
<dbReference type="GO" id="GO:0016787">
    <property type="term" value="F:hydrolase activity"/>
    <property type="evidence" value="ECO:0007669"/>
    <property type="project" value="UniProtKB-KW"/>
</dbReference>
<dbReference type="EMBL" id="RBAH01000006">
    <property type="protein sequence ID" value="RKN84885.1"/>
    <property type="molecule type" value="Genomic_DNA"/>
</dbReference>
<dbReference type="OrthoDB" id="7959174at2"/>
<dbReference type="RefSeq" id="WP_120747091.1">
    <property type="nucleotide sequence ID" value="NZ_RBAH01000006.1"/>
</dbReference>
<proteinExistence type="predicted"/>
<dbReference type="AlphaFoldDB" id="A0A3B0CGA2"/>
<feature type="coiled-coil region" evidence="1">
    <location>
        <begin position="54"/>
        <end position="81"/>
    </location>
</feature>